<reference evidence="3" key="2">
    <citation type="submission" date="2022-10" db="EMBL/GenBank/DDBJ databases">
        <authorList>
            <consortium name="ENA_rothamsted_submissions"/>
            <consortium name="culmorum"/>
            <person name="King R."/>
        </authorList>
    </citation>
    <scope>NUCLEOTIDE SEQUENCE</scope>
</reference>
<accession>A0A9N9S9W2</accession>
<dbReference type="EMBL" id="OU895880">
    <property type="protein sequence ID" value="CAG9811462.1"/>
    <property type="molecule type" value="Genomic_DNA"/>
</dbReference>
<proteinExistence type="predicted"/>
<evidence type="ECO:0000313" key="3">
    <source>
        <dbReference type="EMBL" id="CAG9811462.1"/>
    </source>
</evidence>
<keyword evidence="4" id="KW-1185">Reference proteome</keyword>
<reference evidence="3" key="1">
    <citation type="submission" date="2022-01" db="EMBL/GenBank/DDBJ databases">
        <authorList>
            <person name="King R."/>
        </authorList>
    </citation>
    <scope>NUCLEOTIDE SEQUENCE</scope>
</reference>
<name>A0A9N9S9W2_9DIPT</name>
<feature type="signal peptide" evidence="2">
    <location>
        <begin position="1"/>
        <end position="18"/>
    </location>
</feature>
<gene>
    <name evidence="3" type="ORF">CHIRRI_LOCUS14271</name>
</gene>
<feature type="chain" id="PRO_5040294548" evidence="2">
    <location>
        <begin position="19"/>
        <end position="406"/>
    </location>
</feature>
<dbReference type="Proteomes" id="UP001153620">
    <property type="component" value="Chromosome 4"/>
</dbReference>
<evidence type="ECO:0000256" key="1">
    <source>
        <dbReference type="SAM" id="MobiDB-lite"/>
    </source>
</evidence>
<sequence length="406" mass="44763">MILQKDVFLCCLIGLASAGSPSYTEFFTSSSSSSSQYYPDNGPPCVTCNDAFMNNQFSLMECNPQGRPKYSIAYKLTNSNALFSGFCTDFLSSYIPSEYILYYATDGFSQFFDYYLDMSSSPSYTVTPPSSSDSASSSNTFETFGPESSAIQMLCGRPTIHSGVLETHHHYSSSSGRYPDTNGPLCITCYDALINNQLLSDSDCNPNGQWKVQVNFADSPASSKSGYCVNFGLVANNYETLPTSILWIYVTDGHIHYDYFGRTSSSPIQSSSSSTTQDTDGDFKKLNAHFFGGSPAYLSSSAIDNLPCETCYDVYINNKPFSSYECNPNGQRKFLAGFANLEVVYSDGYCVNFEDIANNYDALPNIYLWVYATDGETSYDYFGKSSSTPSLLSESSNTELENGNFW</sequence>
<evidence type="ECO:0000256" key="2">
    <source>
        <dbReference type="SAM" id="SignalP"/>
    </source>
</evidence>
<feature type="region of interest" description="Disordered" evidence="1">
    <location>
        <begin position="387"/>
        <end position="406"/>
    </location>
</feature>
<keyword evidence="2" id="KW-0732">Signal</keyword>
<dbReference type="AlphaFoldDB" id="A0A9N9S9W2"/>
<organism evidence="3 4">
    <name type="scientific">Chironomus riparius</name>
    <dbReference type="NCBI Taxonomy" id="315576"/>
    <lineage>
        <taxon>Eukaryota</taxon>
        <taxon>Metazoa</taxon>
        <taxon>Ecdysozoa</taxon>
        <taxon>Arthropoda</taxon>
        <taxon>Hexapoda</taxon>
        <taxon>Insecta</taxon>
        <taxon>Pterygota</taxon>
        <taxon>Neoptera</taxon>
        <taxon>Endopterygota</taxon>
        <taxon>Diptera</taxon>
        <taxon>Nematocera</taxon>
        <taxon>Chironomoidea</taxon>
        <taxon>Chironomidae</taxon>
        <taxon>Chironominae</taxon>
        <taxon>Chironomus</taxon>
    </lineage>
</organism>
<protein>
    <submittedName>
        <fullName evidence="3">Uncharacterized protein</fullName>
    </submittedName>
</protein>
<evidence type="ECO:0000313" key="4">
    <source>
        <dbReference type="Proteomes" id="UP001153620"/>
    </source>
</evidence>